<dbReference type="Pfam" id="PF05930">
    <property type="entry name" value="Phage_AlpA"/>
    <property type="match status" value="1"/>
</dbReference>
<protein>
    <submittedName>
        <fullName evidence="1">AlpA family transcriptional regulator</fullName>
    </submittedName>
</protein>
<dbReference type="RefSeq" id="WP_272750397.1">
    <property type="nucleotide sequence ID" value="NZ_JAQQLF010000002.1"/>
</dbReference>
<dbReference type="InterPro" id="IPR009061">
    <property type="entry name" value="DNA-bd_dom_put_sf"/>
</dbReference>
<organism evidence="1 2">
    <name type="scientific">Vogesella aquatica</name>
    <dbReference type="NCBI Taxonomy" id="2984206"/>
    <lineage>
        <taxon>Bacteria</taxon>
        <taxon>Pseudomonadati</taxon>
        <taxon>Pseudomonadota</taxon>
        <taxon>Betaproteobacteria</taxon>
        <taxon>Neisseriales</taxon>
        <taxon>Chromobacteriaceae</taxon>
        <taxon>Vogesella</taxon>
    </lineage>
</organism>
<dbReference type="InterPro" id="IPR010260">
    <property type="entry name" value="AlpA"/>
</dbReference>
<comment type="caution">
    <text evidence="1">The sequence shown here is derived from an EMBL/GenBank/DDBJ whole genome shotgun (WGS) entry which is preliminary data.</text>
</comment>
<evidence type="ECO:0000313" key="1">
    <source>
        <dbReference type="EMBL" id="MDC7715914.1"/>
    </source>
</evidence>
<dbReference type="SUPFAM" id="SSF46955">
    <property type="entry name" value="Putative DNA-binding domain"/>
    <property type="match status" value="1"/>
</dbReference>
<gene>
    <name evidence="1" type="ORF">PQU95_01580</name>
</gene>
<dbReference type="Gene3D" id="1.10.238.160">
    <property type="match status" value="1"/>
</dbReference>
<accession>A0ABT5ITQ5</accession>
<dbReference type="InterPro" id="IPR052931">
    <property type="entry name" value="Prophage_regulatory_activator"/>
</dbReference>
<sequence length="67" mass="7651">MKILRINQVIEMTTLGRSTIYKYIKEGTFPKQIKMGARASGWLQADVENWILTRRCGGQEVQESCSS</sequence>
<dbReference type="Proteomes" id="UP001219956">
    <property type="component" value="Unassembled WGS sequence"/>
</dbReference>
<name>A0ABT5ITQ5_9NEIS</name>
<keyword evidence="2" id="KW-1185">Reference proteome</keyword>
<dbReference type="EMBL" id="JAQQLF010000002">
    <property type="protein sequence ID" value="MDC7715914.1"/>
    <property type="molecule type" value="Genomic_DNA"/>
</dbReference>
<reference evidence="1 2" key="1">
    <citation type="submission" date="2023-01" db="EMBL/GenBank/DDBJ databases">
        <title>Novel species of the genus Vogesella isolated from rivers.</title>
        <authorList>
            <person name="Lu H."/>
        </authorList>
    </citation>
    <scope>NUCLEOTIDE SEQUENCE [LARGE SCALE GENOMIC DNA]</scope>
    <source>
        <strain evidence="1 2">DC21W</strain>
    </source>
</reference>
<evidence type="ECO:0000313" key="2">
    <source>
        <dbReference type="Proteomes" id="UP001219956"/>
    </source>
</evidence>
<proteinExistence type="predicted"/>
<dbReference type="PANTHER" id="PTHR36154:SF1">
    <property type="entry name" value="DNA-BINDING TRANSCRIPTIONAL ACTIVATOR ALPA"/>
    <property type="match status" value="1"/>
</dbReference>
<dbReference type="PANTHER" id="PTHR36154">
    <property type="entry name" value="DNA-BINDING TRANSCRIPTIONAL ACTIVATOR ALPA"/>
    <property type="match status" value="1"/>
</dbReference>